<evidence type="ECO:0000313" key="6">
    <source>
        <dbReference type="Proteomes" id="UP000189981"/>
    </source>
</evidence>
<dbReference type="InterPro" id="IPR009722">
    <property type="entry name" value="YjiK/CarP"/>
</dbReference>
<dbReference type="RefSeq" id="WP_139377393.1">
    <property type="nucleotide sequence ID" value="NZ_FUYR01000001.1"/>
</dbReference>
<evidence type="ECO:0000256" key="2">
    <source>
        <dbReference type="ARBA" id="ARBA00009852"/>
    </source>
</evidence>
<dbReference type="STRING" id="572036.SAMN05661099_1510"/>
<proteinExistence type="inferred from homology"/>
<evidence type="ECO:0000313" key="5">
    <source>
        <dbReference type="EMBL" id="SKB45140.1"/>
    </source>
</evidence>
<evidence type="ECO:0000256" key="4">
    <source>
        <dbReference type="ARBA" id="ARBA00023136"/>
    </source>
</evidence>
<dbReference type="EMBL" id="FUYR01000001">
    <property type="protein sequence ID" value="SKB45140.1"/>
    <property type="molecule type" value="Genomic_DNA"/>
</dbReference>
<reference evidence="6" key="1">
    <citation type="submission" date="2017-02" db="EMBL/GenBank/DDBJ databases">
        <authorList>
            <person name="Varghese N."/>
            <person name="Submissions S."/>
        </authorList>
    </citation>
    <scope>NUCLEOTIDE SEQUENCE [LARGE SCALE GENOMIC DNA]</scope>
    <source>
        <strain evidence="6">DSM 22385</strain>
    </source>
</reference>
<comment type="similarity">
    <text evidence="2">Belongs to the YjiK family.</text>
</comment>
<evidence type="ECO:0000256" key="3">
    <source>
        <dbReference type="ARBA" id="ARBA00022475"/>
    </source>
</evidence>
<dbReference type="Pfam" id="PF06977">
    <property type="entry name" value="SdiA-regulated"/>
    <property type="match status" value="1"/>
</dbReference>
<sequence>MRTAIFIIAFIVLAIGIAFTIRFTNVEDIVENKKGKKEKKKDKDKDDNMTAGSSDVQIITKHDLPEVLKEISAVVYLDKDRFACVQDELGTIFIYNTSTKKIENEIEFGAAGDYEGLAVVGKNAYVLRADGVVFEVKGYSASGSTTVQHKTHLTVKQDTEGLCYDNKNNRLLIAIKGPDPAGTNYKGIYSMSLSDFKMDKTPAYKINLGDPALASFKAKKQGSQMQPSGIAIHPSTGDLYITEGTKPKLLILDNKSVIKSVRDLNSKDFNQPEGISFSPDGELYISNEGNKAPGNILRVDISKF</sequence>
<keyword evidence="6" id="KW-1185">Reference proteome</keyword>
<gene>
    <name evidence="5" type="ORF">SAMN05661099_1510</name>
</gene>
<keyword evidence="4" id="KW-0472">Membrane</keyword>
<evidence type="ECO:0000256" key="1">
    <source>
        <dbReference type="ARBA" id="ARBA00004236"/>
    </source>
</evidence>
<dbReference type="SUPFAM" id="SSF50969">
    <property type="entry name" value="YVTN repeat-like/Quinoprotein amine dehydrogenase"/>
    <property type="match status" value="1"/>
</dbReference>
<organism evidence="5 6">
    <name type="scientific">Daejeonella lutea</name>
    <dbReference type="NCBI Taxonomy" id="572036"/>
    <lineage>
        <taxon>Bacteria</taxon>
        <taxon>Pseudomonadati</taxon>
        <taxon>Bacteroidota</taxon>
        <taxon>Sphingobacteriia</taxon>
        <taxon>Sphingobacteriales</taxon>
        <taxon>Sphingobacteriaceae</taxon>
        <taxon>Daejeonella</taxon>
    </lineage>
</organism>
<accession>A0A1T5BDQ0</accession>
<name>A0A1T5BDQ0_9SPHI</name>
<dbReference type="InterPro" id="IPR011042">
    <property type="entry name" value="6-blade_b-propeller_TolB-like"/>
</dbReference>
<dbReference type="AlphaFoldDB" id="A0A1T5BDQ0"/>
<dbReference type="GO" id="GO:0005886">
    <property type="term" value="C:plasma membrane"/>
    <property type="evidence" value="ECO:0007669"/>
    <property type="project" value="UniProtKB-SubCell"/>
</dbReference>
<protein>
    <submittedName>
        <fullName evidence="5">Uncharacterized protein YjiK</fullName>
    </submittedName>
</protein>
<dbReference type="InterPro" id="IPR011044">
    <property type="entry name" value="Quino_amine_DH_bsu"/>
</dbReference>
<dbReference type="OrthoDB" id="5292493at2"/>
<dbReference type="Gene3D" id="2.120.10.30">
    <property type="entry name" value="TolB, C-terminal domain"/>
    <property type="match status" value="1"/>
</dbReference>
<keyword evidence="3" id="KW-1003">Cell membrane</keyword>
<dbReference type="Proteomes" id="UP000189981">
    <property type="component" value="Unassembled WGS sequence"/>
</dbReference>
<comment type="subcellular location">
    <subcellularLocation>
        <location evidence="1">Cell membrane</location>
    </subcellularLocation>
</comment>